<gene>
    <name evidence="2" type="ORF">NPIL_95031</name>
</gene>
<comment type="caution">
    <text evidence="2">The sequence shown here is derived from an EMBL/GenBank/DDBJ whole genome shotgun (WGS) entry which is preliminary data.</text>
</comment>
<evidence type="ECO:0000313" key="2">
    <source>
        <dbReference type="EMBL" id="GFS82419.1"/>
    </source>
</evidence>
<accession>A0A8X6MWW8</accession>
<evidence type="ECO:0000313" key="3">
    <source>
        <dbReference type="Proteomes" id="UP000887013"/>
    </source>
</evidence>
<organism evidence="2 3">
    <name type="scientific">Nephila pilipes</name>
    <name type="common">Giant wood spider</name>
    <name type="synonym">Nephila maculata</name>
    <dbReference type="NCBI Taxonomy" id="299642"/>
    <lineage>
        <taxon>Eukaryota</taxon>
        <taxon>Metazoa</taxon>
        <taxon>Ecdysozoa</taxon>
        <taxon>Arthropoda</taxon>
        <taxon>Chelicerata</taxon>
        <taxon>Arachnida</taxon>
        <taxon>Araneae</taxon>
        <taxon>Araneomorphae</taxon>
        <taxon>Entelegynae</taxon>
        <taxon>Araneoidea</taxon>
        <taxon>Nephilidae</taxon>
        <taxon>Nephila</taxon>
    </lineage>
</organism>
<dbReference type="Proteomes" id="UP000887013">
    <property type="component" value="Unassembled WGS sequence"/>
</dbReference>
<dbReference type="AlphaFoldDB" id="A0A8X6MWW8"/>
<feature type="compositionally biased region" description="Polar residues" evidence="1">
    <location>
        <begin position="14"/>
        <end position="25"/>
    </location>
</feature>
<name>A0A8X6MWW8_NEPPI</name>
<proteinExistence type="predicted"/>
<protein>
    <submittedName>
        <fullName evidence="2">Uncharacterized protein</fullName>
    </submittedName>
</protein>
<reference evidence="2" key="1">
    <citation type="submission" date="2020-08" db="EMBL/GenBank/DDBJ databases">
        <title>Multicomponent nature underlies the extraordinary mechanical properties of spider dragline silk.</title>
        <authorList>
            <person name="Kono N."/>
            <person name="Nakamura H."/>
            <person name="Mori M."/>
            <person name="Yoshida Y."/>
            <person name="Ohtoshi R."/>
            <person name="Malay A.D."/>
            <person name="Moran D.A.P."/>
            <person name="Tomita M."/>
            <person name="Numata K."/>
            <person name="Arakawa K."/>
        </authorList>
    </citation>
    <scope>NUCLEOTIDE SEQUENCE</scope>
</reference>
<feature type="region of interest" description="Disordered" evidence="1">
    <location>
        <begin position="1"/>
        <end position="48"/>
    </location>
</feature>
<sequence>MSRNMRVVQDRTPNDSSAIEKQSPTLPDPVPGARKMTKPGALRGGGEGVGQVRVGVLRMERFHWMMKDRLSSERDLSEVFSSKDLHVVLVD</sequence>
<dbReference type="OrthoDB" id="6433286at2759"/>
<keyword evidence="3" id="KW-1185">Reference proteome</keyword>
<evidence type="ECO:0000256" key="1">
    <source>
        <dbReference type="SAM" id="MobiDB-lite"/>
    </source>
</evidence>
<dbReference type="EMBL" id="BMAW01051804">
    <property type="protein sequence ID" value="GFS82419.1"/>
    <property type="molecule type" value="Genomic_DNA"/>
</dbReference>